<evidence type="ECO:0000256" key="3">
    <source>
        <dbReference type="ARBA" id="ARBA00023163"/>
    </source>
</evidence>
<organism evidence="5 6">
    <name type="scientific">Caproiciproducens faecalis</name>
    <dbReference type="NCBI Taxonomy" id="2820301"/>
    <lineage>
        <taxon>Bacteria</taxon>
        <taxon>Bacillati</taxon>
        <taxon>Bacillota</taxon>
        <taxon>Clostridia</taxon>
        <taxon>Eubacteriales</taxon>
        <taxon>Acutalibacteraceae</taxon>
        <taxon>Caproiciproducens</taxon>
    </lineage>
</organism>
<dbReference type="Gene3D" id="1.10.260.40">
    <property type="entry name" value="lambda repressor-like DNA-binding domains"/>
    <property type="match status" value="1"/>
</dbReference>
<dbReference type="Pfam" id="PF13377">
    <property type="entry name" value="Peripla_BP_3"/>
    <property type="match status" value="1"/>
</dbReference>
<dbReference type="Pfam" id="PF00356">
    <property type="entry name" value="LacI"/>
    <property type="match status" value="1"/>
</dbReference>
<dbReference type="Proteomes" id="UP000719942">
    <property type="component" value="Unassembled WGS sequence"/>
</dbReference>
<dbReference type="SUPFAM" id="SSF47413">
    <property type="entry name" value="lambda repressor-like DNA-binding domains"/>
    <property type="match status" value="1"/>
</dbReference>
<dbReference type="InterPro" id="IPR028082">
    <property type="entry name" value="Peripla_BP_I"/>
</dbReference>
<gene>
    <name evidence="5" type="ORF">J5W02_06505</name>
</gene>
<dbReference type="EMBL" id="JAGFNZ010000002">
    <property type="protein sequence ID" value="MBW7572462.1"/>
    <property type="molecule type" value="Genomic_DNA"/>
</dbReference>
<evidence type="ECO:0000256" key="1">
    <source>
        <dbReference type="ARBA" id="ARBA00023015"/>
    </source>
</evidence>
<dbReference type="RefSeq" id="WP_219964867.1">
    <property type="nucleotide sequence ID" value="NZ_JAGFNZ010000002.1"/>
</dbReference>
<reference evidence="5 6" key="1">
    <citation type="submission" date="2021-03" db="EMBL/GenBank/DDBJ databases">
        <title>Caproiciproducens sp. nov. isolated from feces of cow.</title>
        <authorList>
            <person name="Choi J.-Y."/>
        </authorList>
    </citation>
    <scope>NUCLEOTIDE SEQUENCE [LARGE SCALE GENOMIC DNA]</scope>
    <source>
        <strain evidence="5 6">AGMB10547</strain>
    </source>
</reference>
<dbReference type="InterPro" id="IPR000843">
    <property type="entry name" value="HTH_LacI"/>
</dbReference>
<dbReference type="CDD" id="cd01392">
    <property type="entry name" value="HTH_LacI"/>
    <property type="match status" value="1"/>
</dbReference>
<protein>
    <submittedName>
        <fullName evidence="5">LacI family DNA-binding transcriptional regulator</fullName>
    </submittedName>
</protein>
<dbReference type="GO" id="GO:0003677">
    <property type="term" value="F:DNA binding"/>
    <property type="evidence" value="ECO:0007669"/>
    <property type="project" value="UniProtKB-KW"/>
</dbReference>
<keyword evidence="6" id="KW-1185">Reference proteome</keyword>
<keyword evidence="1" id="KW-0805">Transcription regulation</keyword>
<feature type="domain" description="HTH lacI-type" evidence="4">
    <location>
        <begin position="1"/>
        <end position="46"/>
    </location>
</feature>
<dbReference type="PROSITE" id="PS50932">
    <property type="entry name" value="HTH_LACI_2"/>
    <property type="match status" value="1"/>
</dbReference>
<keyword evidence="3" id="KW-0804">Transcription</keyword>
<dbReference type="SMART" id="SM00354">
    <property type="entry name" value="HTH_LACI"/>
    <property type="match status" value="1"/>
</dbReference>
<dbReference type="PANTHER" id="PTHR30146:SF109">
    <property type="entry name" value="HTH-TYPE TRANSCRIPTIONAL REGULATOR GALS"/>
    <property type="match status" value="1"/>
</dbReference>
<keyword evidence="2 5" id="KW-0238">DNA-binding</keyword>
<dbReference type="SUPFAM" id="SSF53822">
    <property type="entry name" value="Periplasmic binding protein-like I"/>
    <property type="match status" value="1"/>
</dbReference>
<proteinExistence type="predicted"/>
<evidence type="ECO:0000256" key="2">
    <source>
        <dbReference type="ARBA" id="ARBA00023125"/>
    </source>
</evidence>
<sequence>MSISAKELSKILNLSTASVSVALNNKPGVSTATRKRILEAAREYGYDFSTTTKEGKLTGSIYYIRYINYNSPQEAPFFGYLASSLDRIFASEGYKYKSMKLYGDENIDANLERIKFSDCTGILLLGTDITEERLKSFLSLNLPLVLMDTWFTKPSVNCVKVNNLQGAYLATEYLIKKYKCQPGYLQSSLRLYNYEERYIGYCQALEKYRMSVRNSDIIVTLPNMYGAEADMNEIMKHKTQFARCYIADTDAQAVGSMMAFQSKEYKLPDDVALVGFDNSFFSEDSKPGLTTIETYPSYMASTAINRLLELISEGPQTVPMKIEIGTTLIERGSS</sequence>
<evidence type="ECO:0000259" key="4">
    <source>
        <dbReference type="PROSITE" id="PS50932"/>
    </source>
</evidence>
<comment type="caution">
    <text evidence="5">The sequence shown here is derived from an EMBL/GenBank/DDBJ whole genome shotgun (WGS) entry which is preliminary data.</text>
</comment>
<dbReference type="InterPro" id="IPR046335">
    <property type="entry name" value="LacI/GalR-like_sensor"/>
</dbReference>
<evidence type="ECO:0000313" key="5">
    <source>
        <dbReference type="EMBL" id="MBW7572462.1"/>
    </source>
</evidence>
<accession>A0ABS7DN11</accession>
<dbReference type="InterPro" id="IPR010982">
    <property type="entry name" value="Lambda_DNA-bd_dom_sf"/>
</dbReference>
<name>A0ABS7DN11_9FIRM</name>
<dbReference type="Gene3D" id="3.40.50.2300">
    <property type="match status" value="2"/>
</dbReference>
<evidence type="ECO:0000313" key="6">
    <source>
        <dbReference type="Proteomes" id="UP000719942"/>
    </source>
</evidence>
<dbReference type="PANTHER" id="PTHR30146">
    <property type="entry name" value="LACI-RELATED TRANSCRIPTIONAL REPRESSOR"/>
    <property type="match status" value="1"/>
</dbReference>